<sequence length="117" mass="13090">MTYMFEYPQFVCLLCRTLPEVPVAATEAPPRPPVAVVSMITHVHHRLCLKMGVKNDPEHKTGYLSENLIPSGCFGRLSPVRFVRVRRGTTHGEVEEDVVSVEYLSCSYLATVALTNK</sequence>
<dbReference type="EMBL" id="CAJPIN010045407">
    <property type="protein sequence ID" value="CAG2065647.1"/>
    <property type="molecule type" value="Genomic_DNA"/>
</dbReference>
<name>A0ABN7PEK5_TIMPD</name>
<organism evidence="1 2">
    <name type="scientific">Timema podura</name>
    <name type="common">Walking stick</name>
    <dbReference type="NCBI Taxonomy" id="61482"/>
    <lineage>
        <taxon>Eukaryota</taxon>
        <taxon>Metazoa</taxon>
        <taxon>Ecdysozoa</taxon>
        <taxon>Arthropoda</taxon>
        <taxon>Hexapoda</taxon>
        <taxon>Insecta</taxon>
        <taxon>Pterygota</taxon>
        <taxon>Neoptera</taxon>
        <taxon>Polyneoptera</taxon>
        <taxon>Phasmatodea</taxon>
        <taxon>Timematodea</taxon>
        <taxon>Timematoidea</taxon>
        <taxon>Timematidae</taxon>
        <taxon>Timema</taxon>
    </lineage>
</organism>
<accession>A0ABN7PEK5</accession>
<protein>
    <submittedName>
        <fullName evidence="1">Uncharacterized protein</fullName>
    </submittedName>
</protein>
<keyword evidence="2" id="KW-1185">Reference proteome</keyword>
<reference evidence="1" key="1">
    <citation type="submission" date="2021-03" db="EMBL/GenBank/DDBJ databases">
        <authorList>
            <person name="Tran Van P."/>
        </authorList>
    </citation>
    <scope>NUCLEOTIDE SEQUENCE</scope>
</reference>
<feature type="non-terminal residue" evidence="1">
    <location>
        <position position="117"/>
    </location>
</feature>
<proteinExistence type="predicted"/>
<comment type="caution">
    <text evidence="1">The sequence shown here is derived from an EMBL/GenBank/DDBJ whole genome shotgun (WGS) entry which is preliminary data.</text>
</comment>
<evidence type="ECO:0000313" key="2">
    <source>
        <dbReference type="Proteomes" id="UP001153148"/>
    </source>
</evidence>
<evidence type="ECO:0000313" key="1">
    <source>
        <dbReference type="EMBL" id="CAG2065647.1"/>
    </source>
</evidence>
<gene>
    <name evidence="1" type="ORF">TPAB3V08_LOCUS12591</name>
</gene>
<dbReference type="Proteomes" id="UP001153148">
    <property type="component" value="Unassembled WGS sequence"/>
</dbReference>